<comment type="subcellular location">
    <subcellularLocation>
        <location evidence="1">Cell outer membrane</location>
    </subcellularLocation>
</comment>
<feature type="chain" id="PRO_5045993337" evidence="5">
    <location>
        <begin position="20"/>
        <end position="536"/>
    </location>
</feature>
<dbReference type="InterPro" id="IPR006665">
    <property type="entry name" value="OmpA-like"/>
</dbReference>
<organism evidence="7 8">
    <name type="scientific">Niastella soli</name>
    <dbReference type="NCBI Taxonomy" id="2821487"/>
    <lineage>
        <taxon>Bacteria</taxon>
        <taxon>Pseudomonadati</taxon>
        <taxon>Bacteroidota</taxon>
        <taxon>Chitinophagia</taxon>
        <taxon>Chitinophagales</taxon>
        <taxon>Chitinophagaceae</taxon>
        <taxon>Niastella</taxon>
    </lineage>
</organism>
<gene>
    <name evidence="7" type="ORF">J7I42_12065</name>
</gene>
<dbReference type="InterPro" id="IPR006664">
    <property type="entry name" value="OMP_bac"/>
</dbReference>
<dbReference type="Proteomes" id="UP000677244">
    <property type="component" value="Unassembled WGS sequence"/>
</dbReference>
<keyword evidence="8" id="KW-1185">Reference proteome</keyword>
<evidence type="ECO:0000256" key="5">
    <source>
        <dbReference type="SAM" id="SignalP"/>
    </source>
</evidence>
<evidence type="ECO:0000256" key="1">
    <source>
        <dbReference type="ARBA" id="ARBA00004442"/>
    </source>
</evidence>
<reference evidence="7 8" key="1">
    <citation type="submission" date="2021-03" db="EMBL/GenBank/DDBJ databases">
        <title>Assistant Professor.</title>
        <authorList>
            <person name="Huq M.A."/>
        </authorList>
    </citation>
    <scope>NUCLEOTIDE SEQUENCE [LARGE SCALE GENOMIC DNA]</scope>
    <source>
        <strain evidence="7 8">MAH-29</strain>
    </source>
</reference>
<dbReference type="PRINTS" id="PR01021">
    <property type="entry name" value="OMPADOMAIN"/>
</dbReference>
<accession>A0ABS3YSY7</accession>
<evidence type="ECO:0000256" key="3">
    <source>
        <dbReference type="ARBA" id="ARBA00023237"/>
    </source>
</evidence>
<dbReference type="Pfam" id="PF07676">
    <property type="entry name" value="PD40"/>
    <property type="match status" value="1"/>
</dbReference>
<evidence type="ECO:0000256" key="2">
    <source>
        <dbReference type="ARBA" id="ARBA00023136"/>
    </source>
</evidence>
<name>A0ABS3YSY7_9BACT</name>
<dbReference type="Gene3D" id="3.30.1330.60">
    <property type="entry name" value="OmpA-like domain"/>
    <property type="match status" value="1"/>
</dbReference>
<dbReference type="CDD" id="cd07185">
    <property type="entry name" value="OmpA_C-like"/>
    <property type="match status" value="1"/>
</dbReference>
<dbReference type="PANTHER" id="PTHR30329">
    <property type="entry name" value="STATOR ELEMENT OF FLAGELLAR MOTOR COMPLEX"/>
    <property type="match status" value="1"/>
</dbReference>
<feature type="signal peptide" evidence="5">
    <location>
        <begin position="1"/>
        <end position="19"/>
    </location>
</feature>
<dbReference type="RefSeq" id="WP_209139036.1">
    <property type="nucleotide sequence ID" value="NZ_JAGHKO010000001.1"/>
</dbReference>
<evidence type="ECO:0000259" key="6">
    <source>
        <dbReference type="PROSITE" id="PS51123"/>
    </source>
</evidence>
<evidence type="ECO:0000313" key="7">
    <source>
        <dbReference type="EMBL" id="MBO9201005.1"/>
    </source>
</evidence>
<dbReference type="InterPro" id="IPR050330">
    <property type="entry name" value="Bact_OuterMem_StrucFunc"/>
</dbReference>
<dbReference type="EMBL" id="JAGHKO010000001">
    <property type="protein sequence ID" value="MBO9201005.1"/>
    <property type="molecule type" value="Genomic_DNA"/>
</dbReference>
<evidence type="ECO:0000313" key="8">
    <source>
        <dbReference type="Proteomes" id="UP000677244"/>
    </source>
</evidence>
<comment type="caution">
    <text evidence="7">The sequence shown here is derived from an EMBL/GenBank/DDBJ whole genome shotgun (WGS) entry which is preliminary data.</text>
</comment>
<protein>
    <submittedName>
        <fullName evidence="7">OmpA family protein</fullName>
    </submittedName>
</protein>
<feature type="domain" description="OmpA-like" evidence="6">
    <location>
        <begin position="420"/>
        <end position="536"/>
    </location>
</feature>
<keyword evidence="2 4" id="KW-0472">Membrane</keyword>
<sequence>MRRVVPFLILALCLKQATAQMSNPSDTGKLIAQKDNIITQNTIIKIENLGENINSDLPELRPTVSADGNLLFFICENHPANTKYNSVPNSQDIWYAERDSNGVWKEARHLKFPLNTSQYNAVYWISPDKNRILIRGAFGNGGAFFGKGVSICTRQADGRWSDPEMLYIKKYDKYDKGQVSGATLSPDMKALVLYMSPEPGSPNNDLFVCFREPDGSWTEPKSLGKEINLPGNEMTPYIAADGVTMYYSSDRPGGFGDNDIYMTKRLDKSWTKWSTPVNLGEPINTEGWDAFFTLDAGGEYAYLTSYKDSYGESDIVRVKLLEKEKPNPVLLVSGNVYNAKTKQPLSASLIYETLPDGIEAGSGLSSPRDGAFKVVLPYDKNYSIRASADKFFAISENLNLDSMVKAGFKEIHKDLYLVPIEIGQVVRLNNVFFDFDKWDLRPESNVELDRVVKLLKDNPAIEIELSAHTDSKGSDEYNFRLSDNRAKSCVEYIISKGIPASRITSKGYGESMPVATNETDEGRQLNRRVEFKILKN</sequence>
<evidence type="ECO:0000256" key="4">
    <source>
        <dbReference type="PROSITE-ProRule" id="PRU00473"/>
    </source>
</evidence>
<dbReference type="SUPFAM" id="SSF103088">
    <property type="entry name" value="OmpA-like"/>
    <property type="match status" value="1"/>
</dbReference>
<dbReference type="PROSITE" id="PS51123">
    <property type="entry name" value="OMPA_2"/>
    <property type="match status" value="1"/>
</dbReference>
<dbReference type="InterPro" id="IPR011659">
    <property type="entry name" value="WD40"/>
</dbReference>
<keyword evidence="3" id="KW-0998">Cell outer membrane</keyword>
<dbReference type="InterPro" id="IPR036737">
    <property type="entry name" value="OmpA-like_sf"/>
</dbReference>
<proteinExistence type="predicted"/>
<dbReference type="SUPFAM" id="SSF82171">
    <property type="entry name" value="DPP6 N-terminal domain-like"/>
    <property type="match status" value="1"/>
</dbReference>
<dbReference type="PANTHER" id="PTHR30329:SF21">
    <property type="entry name" value="LIPOPROTEIN YIAD-RELATED"/>
    <property type="match status" value="1"/>
</dbReference>
<keyword evidence="5" id="KW-0732">Signal</keyword>
<dbReference type="Pfam" id="PF00691">
    <property type="entry name" value="OmpA"/>
    <property type="match status" value="1"/>
</dbReference>